<name>A0A0A0QJF1_CRAAR</name>
<keyword evidence="2" id="KW-0496">Mitochondrion</keyword>
<organism evidence="2">
    <name type="scientific">Crassostrea ariakensis</name>
    <name type="common">Suminoe oyster</name>
    <dbReference type="NCBI Taxonomy" id="3244846"/>
    <lineage>
        <taxon>Eukaryota</taxon>
        <taxon>Metazoa</taxon>
        <taxon>Spiralia</taxon>
        <taxon>Lophotrochozoa</taxon>
        <taxon>Mollusca</taxon>
        <taxon>Bivalvia</taxon>
        <taxon>Autobranchia</taxon>
        <taxon>Pteriomorphia</taxon>
        <taxon>Ostreida</taxon>
        <taxon>Ostreoidea</taxon>
        <taxon>Ostreidae</taxon>
        <taxon>Magallana</taxon>
    </lineage>
</organism>
<keyword evidence="1" id="KW-0472">Membrane</keyword>
<keyword evidence="1" id="KW-0812">Transmembrane</keyword>
<evidence type="ECO:0000313" key="2">
    <source>
        <dbReference type="EMBL" id="AIM52330.1"/>
    </source>
</evidence>
<gene>
    <name evidence="2" type="primary">ND4L</name>
</gene>
<keyword evidence="1" id="KW-1133">Transmembrane helix</keyword>
<dbReference type="EMBL" id="KJ855251">
    <property type="protein sequence ID" value="AIM52330.1"/>
    <property type="molecule type" value="Genomic_DNA"/>
</dbReference>
<proteinExistence type="predicted"/>
<dbReference type="AlphaFoldDB" id="A0A0A0QJF1"/>
<accession>A0A0A0QJF1</accession>
<reference evidence="2" key="1">
    <citation type="journal article" date="2016" name="Mar. Biotechnol.">
        <title>Intraspecific Variation in Mitogenomes of Five Crassostrea Species Provides Insight into Oyster Diversification and Speciation.</title>
        <authorList>
            <person name="Ren J."/>
            <person name="Hou Z."/>
            <person name="Wang H."/>
            <person name="Sun M.A."/>
            <person name="Liu X."/>
            <person name="Liu B."/>
            <person name="Guo X."/>
        </authorList>
    </citation>
    <scope>NUCLEOTIDE SEQUENCE</scope>
    <source>
        <strain evidence="2">BH48</strain>
    </source>
</reference>
<protein>
    <submittedName>
        <fullName evidence="2">NADH dehydrogenase subunit 4L</fullName>
    </submittedName>
</protein>
<feature type="transmembrane region" description="Helical" evidence="1">
    <location>
        <begin position="31"/>
        <end position="51"/>
    </location>
</feature>
<geneLocation type="mitochondrion" evidence="2"/>
<sequence length="94" mass="10321">MMKMSLALFTMVFWVFFGAMLKKFSNFLSYLILMEGLCVSLGAMMICCQGVASAHSLFIFLVLVACETSLGLSLMVGIMRNSNSGVYSLYSQCA</sequence>
<feature type="transmembrane region" description="Helical" evidence="1">
    <location>
        <begin position="58"/>
        <end position="79"/>
    </location>
</feature>
<dbReference type="Gene3D" id="1.10.287.3510">
    <property type="match status" value="1"/>
</dbReference>
<evidence type="ECO:0000256" key="1">
    <source>
        <dbReference type="SAM" id="Phobius"/>
    </source>
</evidence>